<evidence type="ECO:0000259" key="1">
    <source>
        <dbReference type="PROSITE" id="PS50837"/>
    </source>
</evidence>
<dbReference type="PANTHER" id="PTHR46844:SF1">
    <property type="entry name" value="SLR5058 PROTEIN"/>
    <property type="match status" value="1"/>
</dbReference>
<accession>A0A7W6R8E2</accession>
<dbReference type="SUPFAM" id="SSF48371">
    <property type="entry name" value="ARM repeat"/>
    <property type="match status" value="1"/>
</dbReference>
<dbReference type="Pfam" id="PF13289">
    <property type="entry name" value="SIR2_2"/>
    <property type="match status" value="1"/>
</dbReference>
<proteinExistence type="predicted"/>
<name>A0A7W6R8E2_9HYPH</name>
<dbReference type="Gene3D" id="1.25.10.10">
    <property type="entry name" value="Leucine-rich Repeat Variant"/>
    <property type="match status" value="1"/>
</dbReference>
<dbReference type="InterPro" id="IPR016024">
    <property type="entry name" value="ARM-type_fold"/>
</dbReference>
<feature type="domain" description="NACHT" evidence="1">
    <location>
        <begin position="285"/>
        <end position="416"/>
    </location>
</feature>
<dbReference type="Gene3D" id="3.40.50.300">
    <property type="entry name" value="P-loop containing nucleotide triphosphate hydrolases"/>
    <property type="match status" value="1"/>
</dbReference>
<protein>
    <recommendedName>
        <fullName evidence="1">NACHT domain-containing protein</fullName>
    </recommendedName>
</protein>
<dbReference type="EMBL" id="JACIFY010000023">
    <property type="protein sequence ID" value="MBB4238599.1"/>
    <property type="molecule type" value="Genomic_DNA"/>
</dbReference>
<comment type="caution">
    <text evidence="2">The sequence shown here is derived from an EMBL/GenBank/DDBJ whole genome shotgun (WGS) entry which is preliminary data.</text>
</comment>
<sequence>MQDTFSHIAPIKNRMFEALSIIGGSGAKICTLNYDTLAEQVTGKRSFLLERKNDLASFVTESSPAIMHLHGCWEEPSSCILGIRDYQKAIGSDVRDLFQRHMGAFNNLLFIGCGDTFEDPNFSNLIGWLRTNLSDVGARHFALVSSTEALMRDTDPRWRDFVDPLSYGDHYSDLPDFLIKLFGVGLESQAVMAPLINHDTQAQLVISEYLSSLIKDCGQMTLEGIRADNETAQRKFDLERLFVPLDVDPIPPDISPNDPDREAKLNKWHREHETTAFGEAFDISPKMAILALPGGGKTFLLKRLAVAYADAKRRGSSDDHLPELDLLPVLIRCREWRHFIDKPILSLLQHIDEITGNLKLRGLRDALLPHFEKGNVLLLVDGLDEIHDDGLRLTFTENLEKFVETYPNVRLVVTSREASFSLVAPSISRFCTKWRIAPLQPDTIKLLSSYWHVIMVANRADAETEAAQISQQILHTDALRRLAENPLLLTMLLVVKHSNGRLPPDKVSLYDRAVDVLLDTWNIKGHQALNVKESVPQLAAIAFDLMLEGRQTATFRELATILDAAREEFPHLKRIAKDDATTFLERVELRSSLLVEAGHQLQGSKPVPFYQFRHLTFQEYLAAIAAVDGHYLGYKTGDNLLTPLRKRLFTKEWKEVIPMAAVLAGKSAEPLMEAIVAGANTIKKRLLESRSFPEFQKWKDGEKLPDTISLLCECLAEGAQASNGVLAEAVDILAHFARGCRTNNGWSALARGPYGDELRDRAWELYVGRKVWKECWIRNTYGFLSYLAHDREYWSKGRGHEVLTQLLSSENEREVVTGLLIICCSHWADQHIEYRITDFIDVIEARLFSEHPQVIEAACWAWGWVIARLPEVKYDTRILQRLLDLWTQENHQEMASFALSRINANRNSWRPTLSKELVSLITAGLDRRRPSLDNRDRLNEYEAALAVAFYSRHFSDKKIVSALKKSPQRQYNLPWKTQFGFDAD</sequence>
<dbReference type="RefSeq" id="WP_184472993.1">
    <property type="nucleotide sequence ID" value="NZ_JACIFY010000023.1"/>
</dbReference>
<dbReference type="PANTHER" id="PTHR46844">
    <property type="entry name" value="SLR5058 PROTEIN"/>
    <property type="match status" value="1"/>
</dbReference>
<dbReference type="SUPFAM" id="SSF52540">
    <property type="entry name" value="P-loop containing nucleoside triphosphate hydrolases"/>
    <property type="match status" value="1"/>
</dbReference>
<evidence type="ECO:0000313" key="2">
    <source>
        <dbReference type="EMBL" id="MBB4238599.1"/>
    </source>
</evidence>
<gene>
    <name evidence="2" type="ORF">GGD57_005211</name>
</gene>
<dbReference type="Proteomes" id="UP000540909">
    <property type="component" value="Unassembled WGS sequence"/>
</dbReference>
<dbReference type="InterPro" id="IPR011989">
    <property type="entry name" value="ARM-like"/>
</dbReference>
<dbReference type="InterPro" id="IPR007111">
    <property type="entry name" value="NACHT_NTPase"/>
</dbReference>
<dbReference type="InterPro" id="IPR027417">
    <property type="entry name" value="P-loop_NTPase"/>
</dbReference>
<reference evidence="2 3" key="1">
    <citation type="submission" date="2020-08" db="EMBL/GenBank/DDBJ databases">
        <title>Genomic Encyclopedia of Type Strains, Phase IV (KMG-V): Genome sequencing to study the core and pangenomes of soil and plant-associated prokaryotes.</title>
        <authorList>
            <person name="Whitman W."/>
        </authorList>
    </citation>
    <scope>NUCLEOTIDE SEQUENCE [LARGE SCALE GENOMIC DNA]</scope>
    <source>
        <strain evidence="2 3">SEMIA 4089</strain>
    </source>
</reference>
<dbReference type="PROSITE" id="PS50837">
    <property type="entry name" value="NACHT"/>
    <property type="match status" value="1"/>
</dbReference>
<dbReference type="AlphaFoldDB" id="A0A7W6R8E2"/>
<organism evidence="2 3">
    <name type="scientific">Rhizobium esperanzae</name>
    <dbReference type="NCBI Taxonomy" id="1967781"/>
    <lineage>
        <taxon>Bacteria</taxon>
        <taxon>Pseudomonadati</taxon>
        <taxon>Pseudomonadota</taxon>
        <taxon>Alphaproteobacteria</taxon>
        <taxon>Hyphomicrobiales</taxon>
        <taxon>Rhizobiaceae</taxon>
        <taxon>Rhizobium/Agrobacterium group</taxon>
        <taxon>Rhizobium</taxon>
    </lineage>
</organism>
<evidence type="ECO:0000313" key="3">
    <source>
        <dbReference type="Proteomes" id="UP000540909"/>
    </source>
</evidence>